<dbReference type="SUPFAM" id="SSF49299">
    <property type="entry name" value="PKD domain"/>
    <property type="match status" value="2"/>
</dbReference>
<evidence type="ECO:0000259" key="5">
    <source>
        <dbReference type="PROSITE" id="PS50093"/>
    </source>
</evidence>
<evidence type="ECO:0000256" key="3">
    <source>
        <dbReference type="ARBA" id="ARBA00022801"/>
    </source>
</evidence>
<sequence>MNYQTSAKRLLCLALASAAMPALANESLWQNPGAATAGERSTQLRSVQLDTAALKQFLDTAARSGEALSLPRPDGGFDAFVLADSGVLPAELARKYPEIRSYVGTSADGRMARIDVSPQGLQAMVFDRGEAWVVQPSASGGRDAYQSFVRSASPLPRSDFRCAVHDAAGAPRKFAFAATPVVPLGATGAVRRNYRIAVAASYEYTSAVSPGGQATVSAGLAAITTSINRVNQVYEQDLGVHLTLVANNDRVVYATSNDPYSNTSSDINVNTSNLNSVIGSSNYDIGHVFTTGSGGVAGLGVVCGSSKGSGTTGRANPVGDPFDIDYVAHEIGHQFRANHTFNSSSGSCNGNRASSAAYEPGSGSTIMAYAGICGSADLQPNSDPFFHAKSLEEITSFISGSGGSCASSTTNPNGAPTIAALSNIVIPARTPFTLTGSATAAAGGTLSYDWEQYDLGAINNNLSADPGNGPIIRSLPATASGVRTIPRLSNLLAGTTLTGEILPTTSRTLNFRLTVREAKPDFGRSNSADMSVQVNASAGPFAVTAPSTAVSWNGNSTQTVTWSVANTNAAPVSCSQVGLDLSTDGGQTFTRNLGVFPNSGSASVTVPNVATTSARIRASCVGNIFFNISRPNFTIVATSGNVPPVANFSSATNGLTATFTDSSTDSDGSIASRSWNFGDGTTSTATNPSKTYAAAGTYTVTLTVTDNAGATNTKTASVTVTSGPGNVPPVANFTASTSGLTATFTDTSTDSDGTIASRAWNFGDGTTSTATNPSKTYAAAGTYTVTLTVTDNAGATHTKTASVTVSTSGNVLQNGVPVTGLSGATNADTVYTLVVPAGATNLKFVTSGGSGDVDIYARLGSPPTTTSYTCRSESSTNAETCSIASAQAGTYYVLLHGYAAYSGVTLTGSYTTGGGTQTYTNTTDFAITDNATINSPIVVSGRPGNAPSNASVTVAIDHTYQGDLKVDLVAPDGTLYNIHNRTGSGTDDVRKTVTLNLSSEALNGTWNLRVNDNGPGDTGTLESWSVTF</sequence>
<dbReference type="Pfam" id="PF04151">
    <property type="entry name" value="PPC"/>
    <property type="match status" value="1"/>
</dbReference>
<organism evidence="7 8">
    <name type="scientific">Tahibacter amnicola</name>
    <dbReference type="NCBI Taxonomy" id="2976241"/>
    <lineage>
        <taxon>Bacteria</taxon>
        <taxon>Pseudomonadati</taxon>
        <taxon>Pseudomonadota</taxon>
        <taxon>Gammaproteobacteria</taxon>
        <taxon>Lysobacterales</taxon>
        <taxon>Rhodanobacteraceae</taxon>
        <taxon>Tahibacter</taxon>
    </lineage>
</organism>
<evidence type="ECO:0000256" key="1">
    <source>
        <dbReference type="ARBA" id="ARBA00001913"/>
    </source>
</evidence>
<feature type="domain" description="P/Homo B" evidence="6">
    <location>
        <begin position="914"/>
        <end position="1028"/>
    </location>
</feature>
<comment type="cofactor">
    <cofactor evidence="1">
        <name>Ca(2+)</name>
        <dbReference type="ChEBI" id="CHEBI:29108"/>
    </cofactor>
</comment>
<dbReference type="RefSeq" id="WP_261693129.1">
    <property type="nucleotide sequence ID" value="NZ_CP104694.1"/>
</dbReference>
<evidence type="ECO:0000313" key="8">
    <source>
        <dbReference type="Proteomes" id="UP001064632"/>
    </source>
</evidence>
<dbReference type="InterPro" id="IPR013783">
    <property type="entry name" value="Ig-like_fold"/>
</dbReference>
<dbReference type="EMBL" id="CP104694">
    <property type="protein sequence ID" value="UXI66144.1"/>
    <property type="molecule type" value="Genomic_DNA"/>
</dbReference>
<dbReference type="CDD" id="cd00146">
    <property type="entry name" value="PKD"/>
    <property type="match status" value="2"/>
</dbReference>
<dbReference type="SUPFAM" id="SSF49785">
    <property type="entry name" value="Galactose-binding domain-like"/>
    <property type="match status" value="1"/>
</dbReference>
<dbReference type="InterPro" id="IPR035986">
    <property type="entry name" value="PKD_dom_sf"/>
</dbReference>
<proteinExistence type="predicted"/>
<dbReference type="InterPro" id="IPR022409">
    <property type="entry name" value="PKD/Chitinase_dom"/>
</dbReference>
<protein>
    <submittedName>
        <fullName evidence="7">PKD domain-containing protein</fullName>
    </submittedName>
</protein>
<evidence type="ECO:0000259" key="6">
    <source>
        <dbReference type="PROSITE" id="PS51829"/>
    </source>
</evidence>
<dbReference type="PROSITE" id="PS50093">
    <property type="entry name" value="PKD"/>
    <property type="match status" value="2"/>
</dbReference>
<name>A0ABY6B8Y9_9GAMM</name>
<feature type="signal peptide" evidence="4">
    <location>
        <begin position="1"/>
        <end position="24"/>
    </location>
</feature>
<evidence type="ECO:0000313" key="7">
    <source>
        <dbReference type="EMBL" id="UXI66144.1"/>
    </source>
</evidence>
<dbReference type="PROSITE" id="PS51829">
    <property type="entry name" value="P_HOMO_B"/>
    <property type="match status" value="1"/>
</dbReference>
<dbReference type="Gene3D" id="3.40.390.10">
    <property type="entry name" value="Collagenase (Catalytic Domain)"/>
    <property type="match status" value="1"/>
</dbReference>
<feature type="chain" id="PRO_5047154920" evidence="4">
    <location>
        <begin position="25"/>
        <end position="1028"/>
    </location>
</feature>
<dbReference type="SUPFAM" id="SSF55486">
    <property type="entry name" value="Metalloproteases ('zincins'), catalytic domain"/>
    <property type="match status" value="1"/>
</dbReference>
<dbReference type="Gene3D" id="2.60.120.380">
    <property type="match status" value="1"/>
</dbReference>
<dbReference type="Gene3D" id="2.60.40.10">
    <property type="entry name" value="Immunoglobulins"/>
    <property type="match status" value="2"/>
</dbReference>
<dbReference type="Pfam" id="PF18911">
    <property type="entry name" value="PKD_4"/>
    <property type="match status" value="2"/>
</dbReference>
<evidence type="ECO:0000256" key="4">
    <source>
        <dbReference type="SAM" id="SignalP"/>
    </source>
</evidence>
<dbReference type="SMART" id="SM00089">
    <property type="entry name" value="PKD"/>
    <property type="match status" value="2"/>
</dbReference>
<dbReference type="InterPro" id="IPR008979">
    <property type="entry name" value="Galactose-bd-like_sf"/>
</dbReference>
<evidence type="ECO:0000256" key="2">
    <source>
        <dbReference type="ARBA" id="ARBA00022670"/>
    </source>
</evidence>
<feature type="domain" description="PKD" evidence="5">
    <location>
        <begin position="725"/>
        <end position="810"/>
    </location>
</feature>
<dbReference type="Pfam" id="PF13583">
    <property type="entry name" value="Reprolysin_4"/>
    <property type="match status" value="1"/>
</dbReference>
<keyword evidence="4" id="KW-0732">Signal</keyword>
<dbReference type="InterPro" id="IPR007280">
    <property type="entry name" value="Peptidase_C_arc/bac"/>
</dbReference>
<feature type="domain" description="PKD" evidence="5">
    <location>
        <begin position="640"/>
        <end position="727"/>
    </location>
</feature>
<reference evidence="7" key="1">
    <citation type="submission" date="2022-09" db="EMBL/GenBank/DDBJ databases">
        <title>Tahibacter sp. nov., isolated from a fresh water.</title>
        <authorList>
            <person name="Baek J.H."/>
            <person name="Lee J.K."/>
            <person name="Kim J.M."/>
            <person name="Jeon C.O."/>
        </authorList>
    </citation>
    <scope>NUCLEOTIDE SEQUENCE</scope>
    <source>
        <strain evidence="7">W38</strain>
    </source>
</reference>
<keyword evidence="2" id="KW-0645">Protease</keyword>
<keyword evidence="8" id="KW-1185">Reference proteome</keyword>
<keyword evidence="3" id="KW-0378">Hydrolase</keyword>
<dbReference type="Pfam" id="PF01483">
    <property type="entry name" value="P_proprotein"/>
    <property type="match status" value="1"/>
</dbReference>
<dbReference type="Gene3D" id="2.60.120.260">
    <property type="entry name" value="Galactose-binding domain-like"/>
    <property type="match status" value="1"/>
</dbReference>
<dbReference type="InterPro" id="IPR024079">
    <property type="entry name" value="MetalloPept_cat_dom_sf"/>
</dbReference>
<dbReference type="InterPro" id="IPR000601">
    <property type="entry name" value="PKD_dom"/>
</dbReference>
<accession>A0ABY6B8Y9</accession>
<dbReference type="Proteomes" id="UP001064632">
    <property type="component" value="Chromosome"/>
</dbReference>
<gene>
    <name evidence="7" type="ORF">N4264_15455</name>
</gene>
<dbReference type="InterPro" id="IPR002884">
    <property type="entry name" value="P_dom"/>
</dbReference>